<evidence type="ECO:0000313" key="8">
    <source>
        <dbReference type="EMBL" id="KDP31098.1"/>
    </source>
</evidence>
<protein>
    <submittedName>
        <fullName evidence="8">Uncharacterized protein</fullName>
    </submittedName>
</protein>
<dbReference type="PANTHER" id="PTHR32263">
    <property type="entry name" value="INACTIVE POLY [ADP-RIBOSE] POLYMERASE SRO4-RELATED"/>
    <property type="match status" value="1"/>
</dbReference>
<dbReference type="KEGG" id="jcu:105640382"/>
<organism evidence="8 9">
    <name type="scientific">Jatropha curcas</name>
    <name type="common">Barbados nut</name>
    <dbReference type="NCBI Taxonomy" id="180498"/>
    <lineage>
        <taxon>Eukaryota</taxon>
        <taxon>Viridiplantae</taxon>
        <taxon>Streptophyta</taxon>
        <taxon>Embryophyta</taxon>
        <taxon>Tracheophyta</taxon>
        <taxon>Spermatophyta</taxon>
        <taxon>Magnoliopsida</taxon>
        <taxon>eudicotyledons</taxon>
        <taxon>Gunneridae</taxon>
        <taxon>Pentapetalae</taxon>
        <taxon>rosids</taxon>
        <taxon>fabids</taxon>
        <taxon>Malpighiales</taxon>
        <taxon>Euphorbiaceae</taxon>
        <taxon>Crotonoideae</taxon>
        <taxon>Jatropheae</taxon>
        <taxon>Jatropha</taxon>
    </lineage>
</organism>
<feature type="domain" description="RST" evidence="7">
    <location>
        <begin position="269"/>
        <end position="340"/>
    </location>
</feature>
<sequence length="378" mass="42141">MEHAVPVNSSSSTEFQQHSLVMSSEQSQSLNSDLETLNHQESMVSDGESGVSGATSNQFLELGNGLVRIFEGDRVHDLIKRRFLSGLGSLGKQATVTAIYRNTYSGIIDQARMKSFQILTKAMEDKCNGNANVKFAWFGDSTDEICKIMKHGFGSQINNNNGLYGCGIYLSPDDSPLESVKNLKVDKNGLRHLLLCRVILGKPEIVHPGSDQGHPSSEEFDSGIDNLLSPKKYIVWSTHMNTRILPEYVISFKASPCLKGFRRIREPAGIPTSPWMPFPAVITALSKFLPPTTVGLIAKYHRDHREKKISRQELIQRVRQLAGDKLLIAVIKMFSSKHRLGPSYAMQTRVQNGVRNDANHDERSSHSKGAWTDSFMHE</sequence>
<dbReference type="GO" id="GO:0003950">
    <property type="term" value="F:NAD+ poly-ADP-ribosyltransferase activity"/>
    <property type="evidence" value="ECO:0007669"/>
    <property type="project" value="InterPro"/>
</dbReference>
<gene>
    <name evidence="8" type="ORF">JCGZ_11474</name>
</gene>
<dbReference type="SUPFAM" id="SSF56399">
    <property type="entry name" value="ADP-ribosylation"/>
    <property type="match status" value="1"/>
</dbReference>
<evidence type="ECO:0000313" key="9">
    <source>
        <dbReference type="Proteomes" id="UP000027138"/>
    </source>
</evidence>
<feature type="compositionally biased region" description="Polar residues" evidence="5">
    <location>
        <begin position="7"/>
        <end position="32"/>
    </location>
</feature>
<evidence type="ECO:0000256" key="2">
    <source>
        <dbReference type="ARBA" id="ARBA00022473"/>
    </source>
</evidence>
<dbReference type="InterPro" id="IPR012317">
    <property type="entry name" value="Poly(ADP-ribose)pol_cat_dom"/>
</dbReference>
<keyword evidence="2" id="KW-0217">Developmental protein</keyword>
<dbReference type="InterPro" id="IPR044964">
    <property type="entry name" value="RCD1/SRO1-5"/>
</dbReference>
<comment type="subcellular location">
    <subcellularLocation>
        <location evidence="1">Nucleus</location>
    </subcellularLocation>
</comment>
<dbReference type="Pfam" id="PF12174">
    <property type="entry name" value="RST"/>
    <property type="match status" value="1"/>
</dbReference>
<keyword evidence="3" id="KW-0346">Stress response</keyword>
<dbReference type="EMBL" id="KK914632">
    <property type="protein sequence ID" value="KDP31098.1"/>
    <property type="molecule type" value="Genomic_DNA"/>
</dbReference>
<dbReference type="Gene3D" id="3.90.228.10">
    <property type="match status" value="1"/>
</dbReference>
<dbReference type="Proteomes" id="UP000027138">
    <property type="component" value="Unassembled WGS sequence"/>
</dbReference>
<evidence type="ECO:0000259" key="7">
    <source>
        <dbReference type="PROSITE" id="PS51879"/>
    </source>
</evidence>
<dbReference type="GO" id="GO:0005634">
    <property type="term" value="C:nucleus"/>
    <property type="evidence" value="ECO:0007669"/>
    <property type="project" value="UniProtKB-SubCell"/>
</dbReference>
<name>A0A067K7U4_JATCU</name>
<accession>A0A067K7U4</accession>
<evidence type="ECO:0000256" key="1">
    <source>
        <dbReference type="ARBA" id="ARBA00004123"/>
    </source>
</evidence>
<proteinExistence type="predicted"/>
<evidence type="ECO:0000256" key="4">
    <source>
        <dbReference type="ARBA" id="ARBA00023242"/>
    </source>
</evidence>
<evidence type="ECO:0000256" key="5">
    <source>
        <dbReference type="SAM" id="MobiDB-lite"/>
    </source>
</evidence>
<evidence type="ECO:0000259" key="6">
    <source>
        <dbReference type="PROSITE" id="PS51059"/>
    </source>
</evidence>
<feature type="region of interest" description="Disordered" evidence="5">
    <location>
        <begin position="1"/>
        <end position="32"/>
    </location>
</feature>
<reference evidence="8 9" key="1">
    <citation type="journal article" date="2014" name="PLoS ONE">
        <title>Global Analysis of Gene Expression Profiles in Physic Nut (Jatropha curcas L.) Seedlings Exposed to Salt Stress.</title>
        <authorList>
            <person name="Zhang L."/>
            <person name="Zhang C."/>
            <person name="Wu P."/>
            <person name="Chen Y."/>
            <person name="Li M."/>
            <person name="Jiang H."/>
            <person name="Wu G."/>
        </authorList>
    </citation>
    <scope>NUCLEOTIDE SEQUENCE [LARGE SCALE GENOMIC DNA]</scope>
    <source>
        <strain evidence="9">cv. GZQX0401</strain>
        <tissue evidence="8">Young leaves</tissue>
    </source>
</reference>
<keyword evidence="9" id="KW-1185">Reference proteome</keyword>
<keyword evidence="4" id="KW-0539">Nucleus</keyword>
<dbReference type="OrthoDB" id="6133115at2759"/>
<feature type="region of interest" description="Disordered" evidence="5">
    <location>
        <begin position="354"/>
        <end position="378"/>
    </location>
</feature>
<dbReference type="InterPro" id="IPR022003">
    <property type="entry name" value="RST"/>
</dbReference>
<dbReference type="AlphaFoldDB" id="A0A067K7U4"/>
<evidence type="ECO:0000256" key="3">
    <source>
        <dbReference type="ARBA" id="ARBA00023016"/>
    </source>
</evidence>
<dbReference type="PANTHER" id="PTHR32263:SF12">
    <property type="entry name" value="INACTIVE POLY [ADP-RIBOSE] POLYMERASE SRO4-RELATED"/>
    <property type="match status" value="1"/>
</dbReference>
<dbReference type="PROSITE" id="PS51879">
    <property type="entry name" value="RST"/>
    <property type="match status" value="1"/>
</dbReference>
<feature type="domain" description="PARP catalytic" evidence="6">
    <location>
        <begin position="53"/>
        <end position="273"/>
    </location>
</feature>
<dbReference type="PROSITE" id="PS51059">
    <property type="entry name" value="PARP_CATALYTIC"/>
    <property type="match status" value="1"/>
</dbReference>